<evidence type="ECO:0000313" key="2">
    <source>
        <dbReference type="Proteomes" id="UP000622890"/>
    </source>
</evidence>
<gene>
    <name evidence="1" type="ORF">JJB74_28935</name>
</gene>
<organism evidence="1 2">
    <name type="scientific">Noviherbaspirillum pedocola</name>
    <dbReference type="NCBI Taxonomy" id="2801341"/>
    <lineage>
        <taxon>Bacteria</taxon>
        <taxon>Pseudomonadati</taxon>
        <taxon>Pseudomonadota</taxon>
        <taxon>Betaproteobacteria</taxon>
        <taxon>Burkholderiales</taxon>
        <taxon>Oxalobacteraceae</taxon>
        <taxon>Noviherbaspirillum</taxon>
    </lineage>
</organism>
<protein>
    <submittedName>
        <fullName evidence="1">Uncharacterized protein</fullName>
    </submittedName>
</protein>
<proteinExistence type="predicted"/>
<dbReference type="EMBL" id="JAEPBG010000024">
    <property type="protein sequence ID" value="MBK4738660.1"/>
    <property type="molecule type" value="Genomic_DNA"/>
</dbReference>
<dbReference type="Proteomes" id="UP000622890">
    <property type="component" value="Unassembled WGS sequence"/>
</dbReference>
<reference evidence="1" key="1">
    <citation type="submission" date="2021-01" db="EMBL/GenBank/DDBJ databases">
        <title>Genome sequence of strain Noviherbaspirillum sp. DKR-6.</title>
        <authorList>
            <person name="Chaudhary D.K."/>
        </authorList>
    </citation>
    <scope>NUCLEOTIDE SEQUENCE</scope>
    <source>
        <strain evidence="1">DKR-6</strain>
    </source>
</reference>
<evidence type="ECO:0000313" key="1">
    <source>
        <dbReference type="EMBL" id="MBK4738660.1"/>
    </source>
</evidence>
<name>A0A934SY26_9BURK</name>
<keyword evidence="2" id="KW-1185">Reference proteome</keyword>
<dbReference type="AlphaFoldDB" id="A0A934SY26"/>
<comment type="caution">
    <text evidence="1">The sequence shown here is derived from an EMBL/GenBank/DDBJ whole genome shotgun (WGS) entry which is preliminary data.</text>
</comment>
<dbReference type="RefSeq" id="WP_200598029.1">
    <property type="nucleotide sequence ID" value="NZ_JAEPBG010000024.1"/>
</dbReference>
<accession>A0A934SY26</accession>
<sequence length="159" mass="17887">MRRQTYPPLSKAELEKLRADAGDIPGVAKRRNVTLDAWDLRSESAAAKQHFALGCWLYYYSQRIGLTGPQGLRDRIDCARRIFEAGFANPGYAFFTVFHFGEREFDTLFEMGDGAAVVDALRKLARKSQHQHIKEAFAELGWSLAPVVVQNASQIQLAL</sequence>